<organism evidence="2 3">
    <name type="scientific">candidate division WWE3 bacterium CG08_land_8_20_14_0_20_41_10</name>
    <dbReference type="NCBI Taxonomy" id="1975085"/>
    <lineage>
        <taxon>Bacteria</taxon>
        <taxon>Katanobacteria</taxon>
    </lineage>
</organism>
<keyword evidence="1" id="KW-0812">Transmembrane</keyword>
<evidence type="ECO:0000256" key="1">
    <source>
        <dbReference type="SAM" id="Phobius"/>
    </source>
</evidence>
<dbReference type="AlphaFoldDB" id="A0A2H0XB25"/>
<protein>
    <recommendedName>
        <fullName evidence="4">Glycosyltransferase RgtA/B/C/D-like domain-containing protein</fullName>
    </recommendedName>
</protein>
<comment type="caution">
    <text evidence="2">The sequence shown here is derived from an EMBL/GenBank/DDBJ whole genome shotgun (WGS) entry which is preliminary data.</text>
</comment>
<sequence length="524" mass="59240">MKPYAKIIIVLTFLFGVFSVFKAPGDPDFGWHYKYGEYIAQHGRILRENVYSYTFTNYQWANSYWISQVAIYLTHHYLGHLIAGLLFAGILSASVIFYVKAVSKNSQPIIVLTTLSALLLFVEFSGSGVTGRPMYFSTLFLMFLVAVLFGDFGKKLLVLPLLFLLWANTHADFVLGLFILSLYVVENGGLAVRLKGLLNLAQKKWIRSLRRGEAERAESVGRSQKNALASVPAKRTSNLFLVIIGITSLAVTLINPYGFGLWQTLLKESHPYQFSYISEWVPASTDNVYYFIVYCATLGLTVSAFIGARHKLPTWYILALGFFCIASVRAQYFFRIAVILGIPAFILFWSNPLADLKNALSPSLTKKFKVSFLVFLASSALIISTIFLTDASQCVKPNYWIEKQAYPKEALDFALANNIEGNVFNYYGWGGYMIWQYPQIKTFVDGRMASWREGNTSVFEDYIKIVNTPKKNLKILGDYGIGWIVYPTDSEFVKFLKTPNSGWEEVFTSDASTLFIRNRSIITP</sequence>
<feature type="transmembrane region" description="Helical" evidence="1">
    <location>
        <begin position="370"/>
        <end position="389"/>
    </location>
</feature>
<accession>A0A2H0XB25</accession>
<feature type="transmembrane region" description="Helical" evidence="1">
    <location>
        <begin position="133"/>
        <end position="150"/>
    </location>
</feature>
<keyword evidence="1" id="KW-1133">Transmembrane helix</keyword>
<feature type="transmembrane region" description="Helical" evidence="1">
    <location>
        <begin position="239"/>
        <end position="266"/>
    </location>
</feature>
<feature type="transmembrane region" description="Helical" evidence="1">
    <location>
        <begin position="77"/>
        <end position="97"/>
    </location>
</feature>
<feature type="transmembrane region" description="Helical" evidence="1">
    <location>
        <begin position="333"/>
        <end position="350"/>
    </location>
</feature>
<evidence type="ECO:0000313" key="3">
    <source>
        <dbReference type="Proteomes" id="UP000231252"/>
    </source>
</evidence>
<feature type="transmembrane region" description="Helical" evidence="1">
    <location>
        <begin position="109"/>
        <end position="127"/>
    </location>
</feature>
<name>A0A2H0XB25_UNCKA</name>
<dbReference type="EMBL" id="PEYU01000077">
    <property type="protein sequence ID" value="PIS22140.1"/>
    <property type="molecule type" value="Genomic_DNA"/>
</dbReference>
<feature type="transmembrane region" description="Helical" evidence="1">
    <location>
        <begin position="157"/>
        <end position="185"/>
    </location>
</feature>
<gene>
    <name evidence="2" type="ORF">COT50_03560</name>
</gene>
<evidence type="ECO:0008006" key="4">
    <source>
        <dbReference type="Google" id="ProtNLM"/>
    </source>
</evidence>
<dbReference type="Proteomes" id="UP000231252">
    <property type="component" value="Unassembled WGS sequence"/>
</dbReference>
<reference evidence="3" key="1">
    <citation type="submission" date="2017-09" db="EMBL/GenBank/DDBJ databases">
        <title>Depth-based differentiation of microbial function through sediment-hosted aquifers and enrichment of novel symbionts in the deep terrestrial subsurface.</title>
        <authorList>
            <person name="Probst A.J."/>
            <person name="Ladd B."/>
            <person name="Jarett J.K."/>
            <person name="Geller-Mcgrath D.E."/>
            <person name="Sieber C.M.K."/>
            <person name="Emerson J.B."/>
            <person name="Anantharaman K."/>
            <person name="Thomas B.C."/>
            <person name="Malmstrom R."/>
            <person name="Stieglmeier M."/>
            <person name="Klingl A."/>
            <person name="Woyke T."/>
            <person name="Ryan C.M."/>
            <person name="Banfield J.F."/>
        </authorList>
    </citation>
    <scope>NUCLEOTIDE SEQUENCE [LARGE SCALE GENOMIC DNA]</scope>
</reference>
<evidence type="ECO:0000313" key="2">
    <source>
        <dbReference type="EMBL" id="PIS22140.1"/>
    </source>
</evidence>
<proteinExistence type="predicted"/>
<feature type="transmembrane region" description="Helical" evidence="1">
    <location>
        <begin position="287"/>
        <end position="306"/>
    </location>
</feature>
<keyword evidence="1" id="KW-0472">Membrane</keyword>